<feature type="signal peptide" evidence="2">
    <location>
        <begin position="1"/>
        <end position="23"/>
    </location>
</feature>
<gene>
    <name evidence="3" type="ORF">GCM10022419_008320</name>
</gene>
<dbReference type="Proteomes" id="UP001500630">
    <property type="component" value="Unassembled WGS sequence"/>
</dbReference>
<keyword evidence="2" id="KW-0732">Signal</keyword>
<comment type="caution">
    <text evidence="3">The sequence shown here is derived from an EMBL/GenBank/DDBJ whole genome shotgun (WGS) entry which is preliminary data.</text>
</comment>
<evidence type="ECO:0000256" key="1">
    <source>
        <dbReference type="SAM" id="MobiDB-lite"/>
    </source>
</evidence>
<evidence type="ECO:0000313" key="4">
    <source>
        <dbReference type="Proteomes" id="UP001500630"/>
    </source>
</evidence>
<reference evidence="4" key="1">
    <citation type="journal article" date="2019" name="Int. J. Syst. Evol. Microbiol.">
        <title>The Global Catalogue of Microorganisms (GCM) 10K type strain sequencing project: providing services to taxonomists for standard genome sequencing and annotation.</title>
        <authorList>
            <consortium name="The Broad Institute Genomics Platform"/>
            <consortium name="The Broad Institute Genome Sequencing Center for Infectious Disease"/>
            <person name="Wu L."/>
            <person name="Ma J."/>
        </authorList>
    </citation>
    <scope>NUCLEOTIDE SEQUENCE [LARGE SCALE GENOMIC DNA]</scope>
    <source>
        <strain evidence="4">JCM 17326</strain>
    </source>
</reference>
<sequence length="197" mass="21496">MRCPGFSPALPALLLLAAACTLEKQNVPAPAPVPRPVADSSPYVCKLVPEQAFRLVSGLSGPLTEKTNGTESNGDCRAPDPAPHPLEVWWAREGPGMPREHMDFLMNEDRRPLYSRYGGVALSPDLGDGMAAHVRSAPFTDQPYRVSATFRCSGRERMIDIYLAQVAKGRDAIKDLIALMRIAQKRYGDLYDCTPGA</sequence>
<feature type="chain" id="PRO_5045785921" description="DUF3558 domain-containing protein" evidence="2">
    <location>
        <begin position="24"/>
        <end position="197"/>
    </location>
</feature>
<proteinExistence type="predicted"/>
<evidence type="ECO:0000256" key="2">
    <source>
        <dbReference type="SAM" id="SignalP"/>
    </source>
</evidence>
<protein>
    <recommendedName>
        <fullName evidence="5">DUF3558 domain-containing protein</fullName>
    </recommendedName>
</protein>
<name>A0ABP6VD82_9ACTN</name>
<dbReference type="PROSITE" id="PS51257">
    <property type="entry name" value="PROKAR_LIPOPROTEIN"/>
    <property type="match status" value="1"/>
</dbReference>
<accession>A0ABP6VD82</accession>
<keyword evidence="4" id="KW-1185">Reference proteome</keyword>
<feature type="region of interest" description="Disordered" evidence="1">
    <location>
        <begin position="60"/>
        <end position="80"/>
    </location>
</feature>
<organism evidence="3 4">
    <name type="scientific">Nonomuraea rosea</name>
    <dbReference type="NCBI Taxonomy" id="638574"/>
    <lineage>
        <taxon>Bacteria</taxon>
        <taxon>Bacillati</taxon>
        <taxon>Actinomycetota</taxon>
        <taxon>Actinomycetes</taxon>
        <taxon>Streptosporangiales</taxon>
        <taxon>Streptosporangiaceae</taxon>
        <taxon>Nonomuraea</taxon>
    </lineage>
</organism>
<dbReference type="EMBL" id="BAABDQ010000002">
    <property type="protein sequence ID" value="GAA3531646.1"/>
    <property type="molecule type" value="Genomic_DNA"/>
</dbReference>
<evidence type="ECO:0000313" key="3">
    <source>
        <dbReference type="EMBL" id="GAA3531646.1"/>
    </source>
</evidence>
<evidence type="ECO:0008006" key="5">
    <source>
        <dbReference type="Google" id="ProtNLM"/>
    </source>
</evidence>